<dbReference type="GO" id="GO:0030246">
    <property type="term" value="F:carbohydrate binding"/>
    <property type="evidence" value="ECO:0007669"/>
    <property type="project" value="InterPro"/>
</dbReference>
<dbReference type="InterPro" id="IPR011330">
    <property type="entry name" value="Glyco_hydro/deAcase_b/a-brl"/>
</dbReference>
<dbReference type="FunFam" id="3.20.110.10:FF:000002">
    <property type="entry name" value="alpha-mannosidase 2C1 isoform X1"/>
    <property type="match status" value="1"/>
</dbReference>
<dbReference type="Gene3D" id="2.70.98.30">
    <property type="entry name" value="Golgi alpha-mannosidase II, domain 4"/>
    <property type="match status" value="1"/>
</dbReference>
<dbReference type="GO" id="GO:0009313">
    <property type="term" value="P:oligosaccharide catabolic process"/>
    <property type="evidence" value="ECO:0007669"/>
    <property type="project" value="TreeGrafter"/>
</dbReference>
<evidence type="ECO:0000256" key="1">
    <source>
        <dbReference type="ARBA" id="ARBA00009792"/>
    </source>
</evidence>
<feature type="domain" description="Glycoside hydrolase family 38 central" evidence="5">
    <location>
        <begin position="534"/>
        <end position="612"/>
    </location>
</feature>
<proteinExistence type="inferred from homology"/>
<dbReference type="SMART" id="SM00872">
    <property type="entry name" value="Alpha-mann_mid"/>
    <property type="match status" value="1"/>
</dbReference>
<evidence type="ECO:0000256" key="3">
    <source>
        <dbReference type="ARBA" id="ARBA00022801"/>
    </source>
</evidence>
<dbReference type="SUPFAM" id="SSF88688">
    <property type="entry name" value="Families 57/38 glycoside transferase middle domain"/>
    <property type="match status" value="1"/>
</dbReference>
<dbReference type="Gene3D" id="2.60.40.2220">
    <property type="match status" value="1"/>
</dbReference>
<dbReference type="FunFam" id="1.20.1270.50:FF:000004">
    <property type="entry name" value="alpha-mannosidase 2C1 isoform X1"/>
    <property type="match status" value="1"/>
</dbReference>
<evidence type="ECO:0000256" key="4">
    <source>
        <dbReference type="ARBA" id="ARBA00023295"/>
    </source>
</evidence>
<reference evidence="6" key="1">
    <citation type="journal article" date="2020" name="mSystems">
        <title>Genome- and Community-Level Interaction Insights into Carbon Utilization and Element Cycling Functions of Hydrothermarchaeota in Hydrothermal Sediment.</title>
        <authorList>
            <person name="Zhou Z."/>
            <person name="Liu Y."/>
            <person name="Xu W."/>
            <person name="Pan J."/>
            <person name="Luo Z.H."/>
            <person name="Li M."/>
        </authorList>
    </citation>
    <scope>NUCLEOTIDE SEQUENCE [LARGE SCALE GENOMIC DNA]</scope>
    <source>
        <strain evidence="6">SpSt-125</strain>
    </source>
</reference>
<comment type="caution">
    <text evidence="6">The sequence shown here is derived from an EMBL/GenBank/DDBJ whole genome shotgun (WGS) entry which is preliminary data.</text>
</comment>
<dbReference type="AlphaFoldDB" id="A0A7J2U4H0"/>
<evidence type="ECO:0000256" key="2">
    <source>
        <dbReference type="ARBA" id="ARBA00022723"/>
    </source>
</evidence>
<dbReference type="EMBL" id="DSEU01000046">
    <property type="protein sequence ID" value="HEM67295.1"/>
    <property type="molecule type" value="Genomic_DNA"/>
</dbReference>
<dbReference type="Gene3D" id="3.20.110.10">
    <property type="entry name" value="Glycoside hydrolase 38, N terminal domain"/>
    <property type="match status" value="1"/>
</dbReference>
<dbReference type="Pfam" id="PF07748">
    <property type="entry name" value="Glyco_hydro_38C"/>
    <property type="match status" value="1"/>
</dbReference>
<dbReference type="InterPro" id="IPR011682">
    <property type="entry name" value="Glyco_hydro_38_C"/>
</dbReference>
<dbReference type="InterPro" id="IPR011013">
    <property type="entry name" value="Gal_mutarotase_sf_dom"/>
</dbReference>
<dbReference type="Pfam" id="PF01074">
    <property type="entry name" value="Glyco_hydro_38N"/>
    <property type="match status" value="1"/>
</dbReference>
<dbReference type="InterPro" id="IPR028995">
    <property type="entry name" value="Glyco_hydro_57/38_cen_sf"/>
</dbReference>
<dbReference type="InterPro" id="IPR037094">
    <property type="entry name" value="Glyco_hydro_38_cen_sf"/>
</dbReference>
<keyword evidence="4" id="KW-0326">Glycosidase</keyword>
<gene>
    <name evidence="6" type="ORF">ENO26_07020</name>
</gene>
<dbReference type="SUPFAM" id="SSF88713">
    <property type="entry name" value="Glycoside hydrolase/deacetylase"/>
    <property type="match status" value="1"/>
</dbReference>
<dbReference type="GO" id="GO:0004559">
    <property type="term" value="F:alpha-mannosidase activity"/>
    <property type="evidence" value="ECO:0007669"/>
    <property type="project" value="InterPro"/>
</dbReference>
<sequence length="1054" mass="118455">MWFDLMLRNVERRAFDLIACGFNRVVPIELWLDGVGQGVKLPFVVDTYPDKLYRFIVEVDVPNPMFSGLRWFLKLVASGNGRVVVDGVSVGGYDEGHTYIPIESGRHSVELVLSPRSMFGFHRWSLGFEKAYLAEVYWDAVRVGLRLLALVDFVESLSSEDPLRRDLEKLLTSIASEIWVSPAVWQIAAMISFLYEGPLALYAQRGDLRRPYGDYVYLSGVYGVGVLKGLLREPDASYTSIKSVAEVVNRVEEALSRGLEELRRRYGKAGLIYAAGHAHIDAAWLWPRTETVEKVLRTFSTIASLAKEYSFAYVQSSAQYYEWVEERDKRLFEDVKRLVESGKWVVVGGMWIESDTQLIDGESLARQFLYGQRYFLKRFGRAAKIGWIPDSFGFSGNLPQIMAKSGIEVFVTHKVMWNDTNEFPYHAFIWRGVDGTEIPVQVLITSYNEMMTPRSVNRYWNSYKQRESVSFTAYSYGYGDGGGGPTREMLEYVELINALPRLPQVRGLSEADYIDAVKRFSKSLPIWEGELYVEIHRGTYTTNIAMKRAMAEAEKSIIEAETIATMASIVKGCKVDKERFDKLWKLVLFNQFHDIIPGSSIKEVYDDALRDLENVARELLSILTNAISSLASGGSGKALAIASVLPWSTKAVIKIPKGFGIPADVECQEDVDGYYISVVSSPLGVKSYGLGAYDCRSYEGVEVVEGEDGILLRNRLIAVKLDENGDIASIKLSSGVELLREPAKLIAHIDKPGLFDAWDVTNEFLSQGVELKVLEKPRTVVKGPLASCVEVVKGFEASKVVQRICLYKDSPVIEVSNRIAWRNKGALLKHWFRTSTKSEKAWFDIPFGAIARSTRMESSWEKAKFEVPAVRWADVSDGEKGLAIIAPSRHGYSAVRGDIGLSIIRSPTFPNPWSDIGEFEVTYYLYPHEGDYQRAEVPKVAQELIHKPIAITVNGAVENISIARAEPAKIILSAFKPAENGKGYTLRLYNPYSEKIEAEIKLGFKASRVIETDIIELNEVTKIAENTDIIKLNMKPFEVKTIIIEHSPPTNTYN</sequence>
<dbReference type="Pfam" id="PF09261">
    <property type="entry name" value="Alpha-mann_mid"/>
    <property type="match status" value="1"/>
</dbReference>
<evidence type="ECO:0000259" key="5">
    <source>
        <dbReference type="SMART" id="SM00872"/>
    </source>
</evidence>
<dbReference type="Gene3D" id="1.20.1270.50">
    <property type="entry name" value="Glycoside hydrolase family 38, central domain"/>
    <property type="match status" value="1"/>
</dbReference>
<dbReference type="PANTHER" id="PTHR46017">
    <property type="entry name" value="ALPHA-MANNOSIDASE 2C1"/>
    <property type="match status" value="1"/>
</dbReference>
<dbReference type="CDD" id="cd10789">
    <property type="entry name" value="GH38N_AMII_ER_cytosolic"/>
    <property type="match status" value="1"/>
</dbReference>
<dbReference type="SUPFAM" id="SSF74650">
    <property type="entry name" value="Galactose mutarotase-like"/>
    <property type="match status" value="1"/>
</dbReference>
<dbReference type="PANTHER" id="PTHR46017:SF1">
    <property type="entry name" value="ALPHA-MANNOSIDASE 2C1"/>
    <property type="match status" value="1"/>
</dbReference>
<comment type="similarity">
    <text evidence="1">Belongs to the glycosyl hydrolase 38 family.</text>
</comment>
<dbReference type="InterPro" id="IPR027291">
    <property type="entry name" value="Glyco_hydro_38_N_sf"/>
</dbReference>
<evidence type="ECO:0000313" key="6">
    <source>
        <dbReference type="EMBL" id="HEM67295.1"/>
    </source>
</evidence>
<accession>A0A7J2U4H0</accession>
<keyword evidence="2" id="KW-0479">Metal-binding</keyword>
<organism evidence="6">
    <name type="scientific">Ignisphaera aggregans</name>
    <dbReference type="NCBI Taxonomy" id="334771"/>
    <lineage>
        <taxon>Archaea</taxon>
        <taxon>Thermoproteota</taxon>
        <taxon>Thermoprotei</taxon>
        <taxon>Desulfurococcales</taxon>
        <taxon>Desulfurococcaceae</taxon>
        <taxon>Ignisphaera</taxon>
    </lineage>
</organism>
<protein>
    <submittedName>
        <fullName evidence="6">Alpha-mannosidase</fullName>
    </submittedName>
</protein>
<dbReference type="InterPro" id="IPR015341">
    <property type="entry name" value="Glyco_hydro_38_cen"/>
</dbReference>
<dbReference type="InterPro" id="IPR000602">
    <property type="entry name" value="Glyco_hydro_38_N"/>
</dbReference>
<dbReference type="GO" id="GO:0006013">
    <property type="term" value="P:mannose metabolic process"/>
    <property type="evidence" value="ECO:0007669"/>
    <property type="project" value="InterPro"/>
</dbReference>
<dbReference type="GO" id="GO:0046872">
    <property type="term" value="F:metal ion binding"/>
    <property type="evidence" value="ECO:0007669"/>
    <property type="project" value="UniProtKB-KW"/>
</dbReference>
<dbReference type="Pfam" id="PF17677">
    <property type="entry name" value="Glyco_hydro38C2"/>
    <property type="match status" value="1"/>
</dbReference>
<dbReference type="InterPro" id="IPR041147">
    <property type="entry name" value="GH38_C"/>
</dbReference>
<keyword evidence="3" id="KW-0378">Hydrolase</keyword>
<name>A0A7J2U4H0_9CREN</name>